<protein>
    <recommendedName>
        <fullName evidence="4">Medium-chain acyl-CoA ligase ACSF2, mitochondrial</fullName>
    </recommendedName>
</protein>
<sequence>MDVHMVYFGLQRKLFHLLKTSYFPLRSISSTQKKIKNSYYFMNGDVLLSSNTIGQLVDIAADESGDHVAFISVHQQISKSFSQFRQEVQKFASGLVSLGLSKGDTIAICSPNCYEWPVTQFATAKAGLVLVNVNPANQAKELEYCLKKIKCKALITWDSLKPQNYYKLLCEIVPELPKSTPGKLKCHNVPSLEAVIMISKESKDGILTFNEVMNAGNSDSDRA</sequence>
<accession>A0A087TPK2</accession>
<keyword evidence="9" id="KW-1185">Reference proteome</keyword>
<keyword evidence="2" id="KW-0436">Ligase</keyword>
<feature type="non-terminal residue" evidence="8">
    <location>
        <position position="223"/>
    </location>
</feature>
<dbReference type="InterPro" id="IPR000873">
    <property type="entry name" value="AMP-dep_synth/lig_dom"/>
</dbReference>
<evidence type="ECO:0000259" key="7">
    <source>
        <dbReference type="Pfam" id="PF00501"/>
    </source>
</evidence>
<evidence type="ECO:0000313" key="8">
    <source>
        <dbReference type="EMBL" id="KFM67041.1"/>
    </source>
</evidence>
<dbReference type="AlphaFoldDB" id="A0A087TPK2"/>
<proteinExistence type="inferred from homology"/>
<gene>
    <name evidence="8" type="ORF">X975_03162</name>
</gene>
<comment type="catalytic activity">
    <reaction evidence="6">
        <text>a medium-chain fatty acid + ATP + CoA = a medium-chain fatty acyl-CoA + AMP + diphosphate</text>
        <dbReference type="Rhea" id="RHEA:48340"/>
        <dbReference type="ChEBI" id="CHEBI:30616"/>
        <dbReference type="ChEBI" id="CHEBI:33019"/>
        <dbReference type="ChEBI" id="CHEBI:57287"/>
        <dbReference type="ChEBI" id="CHEBI:59558"/>
        <dbReference type="ChEBI" id="CHEBI:90546"/>
        <dbReference type="ChEBI" id="CHEBI:456215"/>
        <dbReference type="EC" id="6.2.1.2"/>
    </reaction>
</comment>
<evidence type="ECO:0000256" key="6">
    <source>
        <dbReference type="ARBA" id="ARBA00048277"/>
    </source>
</evidence>
<evidence type="ECO:0000256" key="3">
    <source>
        <dbReference type="ARBA" id="ARBA00037247"/>
    </source>
</evidence>
<evidence type="ECO:0000313" key="9">
    <source>
        <dbReference type="Proteomes" id="UP000054359"/>
    </source>
</evidence>
<organism evidence="8 9">
    <name type="scientific">Stegodyphus mimosarum</name>
    <name type="common">African social velvet spider</name>
    <dbReference type="NCBI Taxonomy" id="407821"/>
    <lineage>
        <taxon>Eukaryota</taxon>
        <taxon>Metazoa</taxon>
        <taxon>Ecdysozoa</taxon>
        <taxon>Arthropoda</taxon>
        <taxon>Chelicerata</taxon>
        <taxon>Arachnida</taxon>
        <taxon>Araneae</taxon>
        <taxon>Araneomorphae</taxon>
        <taxon>Entelegynae</taxon>
        <taxon>Eresoidea</taxon>
        <taxon>Eresidae</taxon>
        <taxon>Stegodyphus</taxon>
    </lineage>
</organism>
<name>A0A087TPK2_STEMI</name>
<evidence type="ECO:0000256" key="5">
    <source>
        <dbReference type="ARBA" id="ARBA00047319"/>
    </source>
</evidence>
<dbReference type="SUPFAM" id="SSF56801">
    <property type="entry name" value="Acetyl-CoA synthetase-like"/>
    <property type="match status" value="1"/>
</dbReference>
<dbReference type="Proteomes" id="UP000054359">
    <property type="component" value="Unassembled WGS sequence"/>
</dbReference>
<dbReference type="PANTHER" id="PTHR43201">
    <property type="entry name" value="ACYL-COA SYNTHETASE"/>
    <property type="match status" value="1"/>
</dbReference>
<comment type="function">
    <text evidence="3">Acyl-CoA synthases catalyze the initial reaction in fatty acid metabolism, by forming a thioester with CoA. Has some preference toward medium-chain substrates. Plays a role in adipocyte differentiation.</text>
</comment>
<reference evidence="8 9" key="1">
    <citation type="submission" date="2013-11" db="EMBL/GenBank/DDBJ databases">
        <title>Genome sequencing of Stegodyphus mimosarum.</title>
        <authorList>
            <person name="Bechsgaard J."/>
        </authorList>
    </citation>
    <scope>NUCLEOTIDE SEQUENCE [LARGE SCALE GENOMIC DNA]</scope>
</reference>
<dbReference type="STRING" id="407821.A0A087TPK2"/>
<evidence type="ECO:0000256" key="1">
    <source>
        <dbReference type="ARBA" id="ARBA00006432"/>
    </source>
</evidence>
<dbReference type="OrthoDB" id="6433089at2759"/>
<dbReference type="Pfam" id="PF00501">
    <property type="entry name" value="AMP-binding"/>
    <property type="match status" value="1"/>
</dbReference>
<comment type="catalytic activity">
    <reaction evidence="5">
        <text>octanoate + ATP + CoA = octanoyl-CoA + AMP + diphosphate</text>
        <dbReference type="Rhea" id="RHEA:33631"/>
        <dbReference type="ChEBI" id="CHEBI:25646"/>
        <dbReference type="ChEBI" id="CHEBI:30616"/>
        <dbReference type="ChEBI" id="CHEBI:33019"/>
        <dbReference type="ChEBI" id="CHEBI:57287"/>
        <dbReference type="ChEBI" id="CHEBI:57386"/>
        <dbReference type="ChEBI" id="CHEBI:456215"/>
    </reaction>
</comment>
<dbReference type="PANTHER" id="PTHR43201:SF5">
    <property type="entry name" value="MEDIUM-CHAIN ACYL-COA LIGASE ACSF2, MITOCHONDRIAL"/>
    <property type="match status" value="1"/>
</dbReference>
<comment type="similarity">
    <text evidence="1">Belongs to the ATP-dependent AMP-binding enzyme family.</text>
</comment>
<dbReference type="GO" id="GO:0006631">
    <property type="term" value="P:fatty acid metabolic process"/>
    <property type="evidence" value="ECO:0007669"/>
    <property type="project" value="TreeGrafter"/>
</dbReference>
<evidence type="ECO:0000256" key="4">
    <source>
        <dbReference type="ARBA" id="ARBA00039638"/>
    </source>
</evidence>
<feature type="domain" description="AMP-dependent synthetase/ligase" evidence="7">
    <location>
        <begin position="60"/>
        <end position="170"/>
    </location>
</feature>
<dbReference type="Gene3D" id="3.40.50.980">
    <property type="match status" value="1"/>
</dbReference>
<dbReference type="EMBL" id="KK116199">
    <property type="protein sequence ID" value="KFM67041.1"/>
    <property type="molecule type" value="Genomic_DNA"/>
</dbReference>
<dbReference type="OMA" id="AKELEYC"/>
<evidence type="ECO:0000256" key="2">
    <source>
        <dbReference type="ARBA" id="ARBA00022598"/>
    </source>
</evidence>
<dbReference type="GO" id="GO:0031956">
    <property type="term" value="F:medium-chain fatty acid-CoA ligase activity"/>
    <property type="evidence" value="ECO:0007669"/>
    <property type="project" value="UniProtKB-EC"/>
</dbReference>